<gene>
    <name evidence="1" type="primary">MPC1</name>
    <name evidence="1" type="ORF">IWW38_000566</name>
</gene>
<name>A0ACC1M920_9FUNG</name>
<evidence type="ECO:0000313" key="2">
    <source>
        <dbReference type="Proteomes" id="UP001139981"/>
    </source>
</evidence>
<organism evidence="1 2">
    <name type="scientific">Coemansia aciculifera</name>
    <dbReference type="NCBI Taxonomy" id="417176"/>
    <lineage>
        <taxon>Eukaryota</taxon>
        <taxon>Fungi</taxon>
        <taxon>Fungi incertae sedis</taxon>
        <taxon>Zoopagomycota</taxon>
        <taxon>Kickxellomycotina</taxon>
        <taxon>Kickxellomycetes</taxon>
        <taxon>Kickxellales</taxon>
        <taxon>Kickxellaceae</taxon>
        <taxon>Coemansia</taxon>
    </lineage>
</organism>
<dbReference type="Proteomes" id="UP001139981">
    <property type="component" value="Unassembled WGS sequence"/>
</dbReference>
<sequence>MASWASNLAAKVGSKEFRAYLMSTHFWGPVANWGIPLSAIADFSSSPEKISGKMTTALTLYSMLFMRFAWMVSPRNYLLFACHATNEAAQLVQLYRFVDYNGGLAKVLKGSVQQQIKEINEKTT</sequence>
<dbReference type="EMBL" id="JANBVB010000007">
    <property type="protein sequence ID" value="KAJ2900307.1"/>
    <property type="molecule type" value="Genomic_DNA"/>
</dbReference>
<accession>A0ACC1M920</accession>
<keyword evidence="2" id="KW-1185">Reference proteome</keyword>
<keyword evidence="1" id="KW-0670">Pyruvate</keyword>
<comment type="caution">
    <text evidence="1">The sequence shown here is derived from an EMBL/GenBank/DDBJ whole genome shotgun (WGS) entry which is preliminary data.</text>
</comment>
<reference evidence="1" key="1">
    <citation type="submission" date="2022-07" db="EMBL/GenBank/DDBJ databases">
        <title>Phylogenomic reconstructions and comparative analyses of Kickxellomycotina fungi.</title>
        <authorList>
            <person name="Reynolds N.K."/>
            <person name="Stajich J.E."/>
            <person name="Barry K."/>
            <person name="Grigoriev I.V."/>
            <person name="Crous P."/>
            <person name="Smith M.E."/>
        </authorList>
    </citation>
    <scope>NUCLEOTIDE SEQUENCE</scope>
    <source>
        <strain evidence="1">CBS 190363</strain>
    </source>
</reference>
<protein>
    <submittedName>
        <fullName evidence="1">Pyruvate transporter mpc1</fullName>
    </submittedName>
</protein>
<evidence type="ECO:0000313" key="1">
    <source>
        <dbReference type="EMBL" id="KAJ2900307.1"/>
    </source>
</evidence>
<proteinExistence type="predicted"/>